<dbReference type="EMBL" id="PDJG01000001">
    <property type="protein sequence ID" value="PFG32373.1"/>
    <property type="molecule type" value="Genomic_DNA"/>
</dbReference>
<keyword evidence="2" id="KW-1185">Reference proteome</keyword>
<comment type="caution">
    <text evidence="1">The sequence shown here is derived from an EMBL/GenBank/DDBJ whole genome shotgun (WGS) entry which is preliminary data.</text>
</comment>
<protein>
    <submittedName>
        <fullName evidence="1">Uncharacterized protein</fullName>
    </submittedName>
</protein>
<reference evidence="1 2" key="1">
    <citation type="submission" date="2017-10" db="EMBL/GenBank/DDBJ databases">
        <title>Sequencing the genomes of 1000 actinobacteria strains.</title>
        <authorList>
            <person name="Klenk H.-P."/>
        </authorList>
    </citation>
    <scope>NUCLEOTIDE SEQUENCE [LARGE SCALE GENOMIC DNA]</scope>
    <source>
        <strain evidence="1 2">DSM 18966</strain>
    </source>
</reference>
<dbReference type="Proteomes" id="UP000225548">
    <property type="component" value="Unassembled WGS sequence"/>
</dbReference>
<proteinExistence type="predicted"/>
<evidence type="ECO:0000313" key="1">
    <source>
        <dbReference type="EMBL" id="PFG32373.1"/>
    </source>
</evidence>
<organism evidence="1 2">
    <name type="scientific">Sanguibacter antarcticus</name>
    <dbReference type="NCBI Taxonomy" id="372484"/>
    <lineage>
        <taxon>Bacteria</taxon>
        <taxon>Bacillati</taxon>
        <taxon>Actinomycetota</taxon>
        <taxon>Actinomycetes</taxon>
        <taxon>Micrococcales</taxon>
        <taxon>Sanguibacteraceae</taxon>
        <taxon>Sanguibacter</taxon>
    </lineage>
</organism>
<evidence type="ECO:0000313" key="2">
    <source>
        <dbReference type="Proteomes" id="UP000225548"/>
    </source>
</evidence>
<name>A0A2A9E0K8_9MICO</name>
<accession>A0A2A9E0K8</accession>
<dbReference type="AlphaFoldDB" id="A0A2A9E0K8"/>
<gene>
    <name evidence="1" type="ORF">ATL42_0197</name>
</gene>
<sequence>MRPCTKITYPSPRAAARALRHITRQQTARGRTAPVAVHRCGTCHAWHLTSQKASGRRNRRLQVTAGIAT</sequence>